<dbReference type="EMBL" id="JARJCW010000058">
    <property type="protein sequence ID" value="KAJ7201557.1"/>
    <property type="molecule type" value="Genomic_DNA"/>
</dbReference>
<feature type="region of interest" description="Disordered" evidence="1">
    <location>
        <begin position="1"/>
        <end position="265"/>
    </location>
</feature>
<feature type="region of interest" description="Disordered" evidence="1">
    <location>
        <begin position="288"/>
        <end position="322"/>
    </location>
</feature>
<reference evidence="2" key="1">
    <citation type="submission" date="2023-03" db="EMBL/GenBank/DDBJ databases">
        <title>Massive genome expansion in bonnet fungi (Mycena s.s.) driven by repeated elements and novel gene families across ecological guilds.</title>
        <authorList>
            <consortium name="Lawrence Berkeley National Laboratory"/>
            <person name="Harder C.B."/>
            <person name="Miyauchi S."/>
            <person name="Viragh M."/>
            <person name="Kuo A."/>
            <person name="Thoen E."/>
            <person name="Andreopoulos B."/>
            <person name="Lu D."/>
            <person name="Skrede I."/>
            <person name="Drula E."/>
            <person name="Henrissat B."/>
            <person name="Morin E."/>
            <person name="Kohler A."/>
            <person name="Barry K."/>
            <person name="LaButti K."/>
            <person name="Morin E."/>
            <person name="Salamov A."/>
            <person name="Lipzen A."/>
            <person name="Mereny Z."/>
            <person name="Hegedus B."/>
            <person name="Baldrian P."/>
            <person name="Stursova M."/>
            <person name="Weitz H."/>
            <person name="Taylor A."/>
            <person name="Grigoriev I.V."/>
            <person name="Nagy L.G."/>
            <person name="Martin F."/>
            <person name="Kauserud H."/>
        </authorList>
    </citation>
    <scope>NUCLEOTIDE SEQUENCE</scope>
    <source>
        <strain evidence="2">9144</strain>
    </source>
</reference>
<proteinExistence type="predicted"/>
<protein>
    <submittedName>
        <fullName evidence="2">Uncharacterized protein</fullName>
    </submittedName>
</protein>
<feature type="compositionally biased region" description="Polar residues" evidence="1">
    <location>
        <begin position="240"/>
        <end position="262"/>
    </location>
</feature>
<organism evidence="2 3">
    <name type="scientific">Mycena pura</name>
    <dbReference type="NCBI Taxonomy" id="153505"/>
    <lineage>
        <taxon>Eukaryota</taxon>
        <taxon>Fungi</taxon>
        <taxon>Dikarya</taxon>
        <taxon>Basidiomycota</taxon>
        <taxon>Agaricomycotina</taxon>
        <taxon>Agaricomycetes</taxon>
        <taxon>Agaricomycetidae</taxon>
        <taxon>Agaricales</taxon>
        <taxon>Marasmiineae</taxon>
        <taxon>Mycenaceae</taxon>
        <taxon>Mycena</taxon>
    </lineage>
</organism>
<feature type="region of interest" description="Disordered" evidence="1">
    <location>
        <begin position="575"/>
        <end position="614"/>
    </location>
</feature>
<evidence type="ECO:0000256" key="1">
    <source>
        <dbReference type="SAM" id="MobiDB-lite"/>
    </source>
</evidence>
<gene>
    <name evidence="2" type="ORF">GGX14DRAFT_399904</name>
</gene>
<feature type="compositionally biased region" description="Basic and acidic residues" evidence="1">
    <location>
        <begin position="31"/>
        <end position="61"/>
    </location>
</feature>
<feature type="compositionally biased region" description="Basic and acidic residues" evidence="1">
    <location>
        <begin position="71"/>
        <end position="86"/>
    </location>
</feature>
<evidence type="ECO:0000313" key="3">
    <source>
        <dbReference type="Proteomes" id="UP001219525"/>
    </source>
</evidence>
<comment type="caution">
    <text evidence="2">The sequence shown here is derived from an EMBL/GenBank/DDBJ whole genome shotgun (WGS) entry which is preliminary data.</text>
</comment>
<dbReference type="AlphaFoldDB" id="A0AAD6Y4U9"/>
<name>A0AAD6Y4U9_9AGAR</name>
<sequence length="614" mass="68032">MSGGPQRVQPKRKHANTHPGDIVKNAAQHRRTQDEIEADKAKKQAEKETKVKRTQEKHDKQVQAAAAAEQMARERAAREKEKEARPDLVTAAAPKQRRASQPSEEARPEQKEDERLVADSDDSDPSGSYKASDASDDDGQFDAKWEEMLKQKAERDAAKKARKDKEQKSKTGKGKEKAPLRAEIQAKSLTSHTTKRKAAPAPTSDDDDSDGAPSSKKPKAAIGGVIGDWRKQNGIVKPTAKSSSSWTRTVDRMSTSSVSSALMHSEGEGVIERDDLDAEVLAQEVQATQKAKRGARTDQMGIKLVPKPKEADDSKPQRERQLKAKNSDLPFYGIDAAMKLFRRVVIDGTIDWAGTMRDSFNAPAHPKFRDIVKENFERAFGKGDDMEYELTEAVYAVVRAAVHTWRSELAKHAILLVDILLKQYEVEDGDGNVAIVKRTRDERITYNRKLRRNGAFLYVETEPTCSGSYRSDIMVKMLAKHFSYALAAGFNYGFPSGAIAVNTVAVERALELMANGDTAAEIDTDNARSKNRTAKFTGAQWGKKALGYWESIDALSDRKRAELLGLVDALGKKPESSADLIEEAEESEPDFRENILMSASEEEDDDQRPMISGS</sequence>
<evidence type="ECO:0000313" key="2">
    <source>
        <dbReference type="EMBL" id="KAJ7201557.1"/>
    </source>
</evidence>
<accession>A0AAD6Y4U9</accession>
<keyword evidence="3" id="KW-1185">Reference proteome</keyword>
<dbReference type="Proteomes" id="UP001219525">
    <property type="component" value="Unassembled WGS sequence"/>
</dbReference>
<feature type="compositionally biased region" description="Basic and acidic residues" evidence="1">
    <location>
        <begin position="104"/>
        <end position="118"/>
    </location>
</feature>
<feature type="compositionally biased region" description="Basic and acidic residues" evidence="1">
    <location>
        <begin position="141"/>
        <end position="180"/>
    </location>
</feature>
<feature type="compositionally biased region" description="Basic and acidic residues" evidence="1">
    <location>
        <begin position="307"/>
        <end position="322"/>
    </location>
</feature>